<comment type="subcellular location">
    <subcellularLocation>
        <location evidence="2">Membrane</location>
        <topology evidence="2">Lipid-anchor</topology>
        <topology evidence="2">GPI-anchor</topology>
    </subcellularLocation>
</comment>
<dbReference type="EMBL" id="LN890565">
    <property type="protein sequence ID" value="CUS21401.1"/>
    <property type="molecule type" value="Genomic_DNA"/>
</dbReference>
<evidence type="ECO:0000256" key="15">
    <source>
        <dbReference type="PIRSR" id="PIRSR037299-1"/>
    </source>
</evidence>
<keyword evidence="7 14" id="KW-0378">Hydrolase</keyword>
<dbReference type="EC" id="3.2.-.-" evidence="14"/>
<evidence type="ECO:0000313" key="19">
    <source>
        <dbReference type="EMBL" id="CUS21401.1"/>
    </source>
</evidence>
<evidence type="ECO:0000256" key="12">
    <source>
        <dbReference type="ARBA" id="ARBA00023316"/>
    </source>
</evidence>
<dbReference type="GO" id="GO:0031505">
    <property type="term" value="P:fungal-type cell wall organization"/>
    <property type="evidence" value="ECO:0007669"/>
    <property type="project" value="TreeGrafter"/>
</dbReference>
<dbReference type="SUPFAM" id="SSF49899">
    <property type="entry name" value="Concanavalin A-like lectins/glucanases"/>
    <property type="match status" value="1"/>
</dbReference>
<evidence type="ECO:0000256" key="6">
    <source>
        <dbReference type="ARBA" id="ARBA00022729"/>
    </source>
</evidence>
<protein>
    <recommendedName>
        <fullName evidence="14">Crh-like protein</fullName>
        <ecNumber evidence="14">3.2.-.-</ecNumber>
    </recommendedName>
</protein>
<organism evidence="19 20">
    <name type="scientific">Lachancea quebecensis</name>
    <dbReference type="NCBI Taxonomy" id="1654605"/>
    <lineage>
        <taxon>Eukaryota</taxon>
        <taxon>Fungi</taxon>
        <taxon>Dikarya</taxon>
        <taxon>Ascomycota</taxon>
        <taxon>Saccharomycotina</taxon>
        <taxon>Saccharomycetes</taxon>
        <taxon>Saccharomycetales</taxon>
        <taxon>Saccharomycetaceae</taxon>
        <taxon>Lachancea</taxon>
    </lineage>
</organism>
<dbReference type="AlphaFoldDB" id="A0A0P1KWU3"/>
<evidence type="ECO:0000256" key="1">
    <source>
        <dbReference type="ARBA" id="ARBA00000822"/>
    </source>
</evidence>
<evidence type="ECO:0000259" key="18">
    <source>
        <dbReference type="PROSITE" id="PS51762"/>
    </source>
</evidence>
<evidence type="ECO:0000256" key="5">
    <source>
        <dbReference type="ARBA" id="ARBA00022679"/>
    </source>
</evidence>
<dbReference type="CDD" id="cd02183">
    <property type="entry name" value="GH16_fungal_CRH1_transglycosylase"/>
    <property type="match status" value="1"/>
</dbReference>
<evidence type="ECO:0000256" key="9">
    <source>
        <dbReference type="ARBA" id="ARBA00023180"/>
    </source>
</evidence>
<dbReference type="PANTHER" id="PTHR10963:SF22">
    <property type="entry name" value="GLYCOSIDASE CRH2-RELATED"/>
    <property type="match status" value="1"/>
</dbReference>
<evidence type="ECO:0000313" key="20">
    <source>
        <dbReference type="Proteomes" id="UP000236544"/>
    </source>
</evidence>
<evidence type="ECO:0000256" key="17">
    <source>
        <dbReference type="SAM" id="SignalP"/>
    </source>
</evidence>
<dbReference type="FunFam" id="2.60.120.200:FF:000159">
    <property type="entry name" value="Glycosidase"/>
    <property type="match status" value="1"/>
</dbReference>
<evidence type="ECO:0000256" key="2">
    <source>
        <dbReference type="ARBA" id="ARBA00004589"/>
    </source>
</evidence>
<evidence type="ECO:0000256" key="8">
    <source>
        <dbReference type="ARBA" id="ARBA00023136"/>
    </source>
</evidence>
<feature type="active site" description="Proton donor" evidence="15">
    <location>
        <position position="177"/>
    </location>
</feature>
<keyword evidence="6 17" id="KW-0732">Signal</keyword>
<dbReference type="GO" id="GO:0005975">
    <property type="term" value="P:carbohydrate metabolic process"/>
    <property type="evidence" value="ECO:0007669"/>
    <property type="project" value="InterPro"/>
</dbReference>
<dbReference type="PANTHER" id="PTHR10963">
    <property type="entry name" value="GLYCOSYL HYDROLASE-RELATED"/>
    <property type="match status" value="1"/>
</dbReference>
<dbReference type="OrthoDB" id="4781at2759"/>
<evidence type="ECO:0000256" key="3">
    <source>
        <dbReference type="ARBA" id="ARBA00022622"/>
    </source>
</evidence>
<dbReference type="InterPro" id="IPR050546">
    <property type="entry name" value="Glycosyl_Hydrlase_16"/>
</dbReference>
<dbReference type="GO" id="GO:0016757">
    <property type="term" value="F:glycosyltransferase activity"/>
    <property type="evidence" value="ECO:0007669"/>
    <property type="project" value="UniProtKB-KW"/>
</dbReference>
<dbReference type="Proteomes" id="UP000236544">
    <property type="component" value="Unassembled WGS sequence"/>
</dbReference>
<dbReference type="GO" id="GO:0098552">
    <property type="term" value="C:side of membrane"/>
    <property type="evidence" value="ECO:0007669"/>
    <property type="project" value="UniProtKB-KW"/>
</dbReference>
<sequence length="461" mass="49287">MAGSKLFFLSVIPALASVVAAASTEKVDKVVYCNETLAACPEDKPCCSQYGVCGSGSYCLGGCNPRFSHNISACMPMPMCKDFQTVFSNYSGDLQSQYTYLGDAEKHDWIYEGYTMDYDQDDALVLAMPKNSGGTVLSSTRYVWYGKVGARLKTSHGAGVVTAFIMFSSVQDEIDYEYVGNNLTQVQTNFYFEGIQNWTHSTNVSTTDTYDNYHLYEIDWHEDHIDWLIDGEVGRTLYKNSTFNATSGDYMFPQTPARIQISLWPGGNATNAIGTKSWAGGEIDWDSSDIQDYGYYYALLQGVNVTCYDPPAGTKKNGSVSYQYISSENFTQNYVAITNDTTVMGSADDSGYNPEDGKSSSSSSSTASKSSTGKGSSTTGKSAGKSTTQSGLVAATGSSSVSSSKQSGFVQNINSASGSSSDKSSATSTGGAAGLSYAPVSNNGLMHIAMGLLGAAFAFLY</sequence>
<keyword evidence="8 14" id="KW-0472">Membrane</keyword>
<dbReference type="Pfam" id="PF00722">
    <property type="entry name" value="Glyco_hydro_16"/>
    <property type="match status" value="1"/>
</dbReference>
<keyword evidence="12" id="KW-0961">Cell wall biogenesis/degradation</keyword>
<reference evidence="20" key="1">
    <citation type="submission" date="2015-10" db="EMBL/GenBank/DDBJ databases">
        <authorList>
            <person name="Devillers H."/>
        </authorList>
    </citation>
    <scope>NUCLEOTIDE SEQUENCE [LARGE SCALE GENOMIC DNA]</scope>
</reference>
<name>A0A0P1KWU3_9SACH</name>
<keyword evidence="3" id="KW-0336">GPI-anchor</keyword>
<dbReference type="Gene3D" id="2.60.120.200">
    <property type="match status" value="1"/>
</dbReference>
<feature type="region of interest" description="Disordered" evidence="16">
    <location>
        <begin position="346"/>
        <end position="389"/>
    </location>
</feature>
<keyword evidence="10" id="KW-0449">Lipoprotein</keyword>
<dbReference type="PROSITE" id="PS51762">
    <property type="entry name" value="GH16_2"/>
    <property type="match status" value="1"/>
</dbReference>
<feature type="active site" description="Nucleophile" evidence="15">
    <location>
        <position position="173"/>
    </location>
</feature>
<evidence type="ECO:0000256" key="14">
    <source>
        <dbReference type="PIRNR" id="PIRNR037299"/>
    </source>
</evidence>
<keyword evidence="9" id="KW-0325">Glycoprotein</keyword>
<keyword evidence="11" id="KW-0326">Glycosidase</keyword>
<dbReference type="InterPro" id="IPR000757">
    <property type="entry name" value="Beta-glucanase-like"/>
</dbReference>
<evidence type="ECO:0000256" key="10">
    <source>
        <dbReference type="ARBA" id="ARBA00023288"/>
    </source>
</evidence>
<evidence type="ECO:0000256" key="4">
    <source>
        <dbReference type="ARBA" id="ARBA00022676"/>
    </source>
</evidence>
<gene>
    <name evidence="19" type="ORF">LAQU0_S03e01772g</name>
</gene>
<accession>A0A0P1KWU3</accession>
<proteinExistence type="inferred from homology"/>
<keyword evidence="20" id="KW-1185">Reference proteome</keyword>
<evidence type="ECO:0000256" key="7">
    <source>
        <dbReference type="ARBA" id="ARBA00022801"/>
    </source>
</evidence>
<dbReference type="InterPro" id="IPR013320">
    <property type="entry name" value="ConA-like_dom_sf"/>
</dbReference>
<comment type="similarity">
    <text evidence="13">Belongs to the glycosyl hydrolase 16 family. CRH1 subfamily.</text>
</comment>
<comment type="catalytic activity">
    <reaction evidence="1">
        <text>Random endo-hydrolysis of N-acetyl-beta-D-glucosaminide (1-&gt;4)-beta-linkages in chitin and chitodextrins.</text>
        <dbReference type="EC" id="3.2.1.14"/>
    </reaction>
</comment>
<evidence type="ECO:0000256" key="16">
    <source>
        <dbReference type="SAM" id="MobiDB-lite"/>
    </source>
</evidence>
<dbReference type="PIRSF" id="PIRSF037299">
    <property type="entry name" value="Glycosidase_CRH1_prd"/>
    <property type="match status" value="1"/>
</dbReference>
<evidence type="ECO:0000256" key="13">
    <source>
        <dbReference type="ARBA" id="ARBA00038074"/>
    </source>
</evidence>
<dbReference type="GO" id="GO:0009277">
    <property type="term" value="C:fungal-type cell wall"/>
    <property type="evidence" value="ECO:0007669"/>
    <property type="project" value="UniProtKB-ARBA"/>
</dbReference>
<dbReference type="GO" id="GO:0008843">
    <property type="term" value="F:endochitinase activity"/>
    <property type="evidence" value="ECO:0007669"/>
    <property type="project" value="UniProtKB-EC"/>
</dbReference>
<keyword evidence="4" id="KW-0328">Glycosyltransferase</keyword>
<keyword evidence="5" id="KW-0808">Transferase</keyword>
<feature type="chain" id="PRO_5006066544" description="Crh-like protein" evidence="17">
    <location>
        <begin position="22"/>
        <end position="461"/>
    </location>
</feature>
<dbReference type="CDD" id="cd06923">
    <property type="entry name" value="ChtBD1_GH16"/>
    <property type="match status" value="1"/>
</dbReference>
<feature type="domain" description="GH16" evidence="18">
    <location>
        <begin position="70"/>
        <end position="302"/>
    </location>
</feature>
<dbReference type="InterPro" id="IPR017168">
    <property type="entry name" value="CHR-like"/>
</dbReference>
<feature type="compositionally biased region" description="Low complexity" evidence="16">
    <location>
        <begin position="359"/>
        <end position="389"/>
    </location>
</feature>
<feature type="signal peptide" evidence="17">
    <location>
        <begin position="1"/>
        <end position="21"/>
    </location>
</feature>
<evidence type="ECO:0000256" key="11">
    <source>
        <dbReference type="ARBA" id="ARBA00023295"/>
    </source>
</evidence>